<evidence type="ECO:0008006" key="4">
    <source>
        <dbReference type="Google" id="ProtNLM"/>
    </source>
</evidence>
<evidence type="ECO:0000313" key="2">
    <source>
        <dbReference type="EMBL" id="THU48876.1"/>
    </source>
</evidence>
<dbReference type="InterPro" id="IPR006461">
    <property type="entry name" value="PLAC_motif_containing"/>
</dbReference>
<protein>
    <recommendedName>
        <fullName evidence="4">Cell number regulator 1</fullName>
    </recommendedName>
</protein>
<keyword evidence="1" id="KW-0472">Membrane</keyword>
<organism evidence="2 3">
    <name type="scientific">Musa balbisiana</name>
    <name type="common">Banana</name>
    <dbReference type="NCBI Taxonomy" id="52838"/>
    <lineage>
        <taxon>Eukaryota</taxon>
        <taxon>Viridiplantae</taxon>
        <taxon>Streptophyta</taxon>
        <taxon>Embryophyta</taxon>
        <taxon>Tracheophyta</taxon>
        <taxon>Spermatophyta</taxon>
        <taxon>Magnoliopsida</taxon>
        <taxon>Liliopsida</taxon>
        <taxon>Zingiberales</taxon>
        <taxon>Musaceae</taxon>
        <taxon>Musa</taxon>
    </lineage>
</organism>
<gene>
    <name evidence="2" type="ORF">C4D60_Mb06t03620</name>
</gene>
<dbReference type="AlphaFoldDB" id="A0A4V4H3M7"/>
<dbReference type="EMBL" id="PYDT01000009">
    <property type="protein sequence ID" value="THU48876.1"/>
    <property type="molecule type" value="Genomic_DNA"/>
</dbReference>
<keyword evidence="3" id="KW-1185">Reference proteome</keyword>
<dbReference type="PANTHER" id="PTHR15907">
    <property type="entry name" value="DUF614 FAMILY PROTEIN-RELATED"/>
    <property type="match status" value="1"/>
</dbReference>
<dbReference type="Pfam" id="PF04749">
    <property type="entry name" value="PLAC8"/>
    <property type="match status" value="1"/>
</dbReference>
<name>A0A4V4H3M7_MUSBA</name>
<dbReference type="Proteomes" id="UP000317650">
    <property type="component" value="Chromosome 6"/>
</dbReference>
<sequence length="182" mass="19849">MYPSHSPHLHDKYGMTIPVPVPPESHSSPYTSAAMPGRARGSITPWSTGLCHCMDDPGNCLVTCLCPCITFGQIADIVDEGTCSCVASGAVYGLLCLTGMACLYSCFYRSRLRGQHDLEEGPVPDCLIHCCCEPCALCQEYRELRNRGFDMGIGWRANMERQRRGVMLAPVMGAPAIGGMRR</sequence>
<dbReference type="STRING" id="52838.A0A4V4H3M7"/>
<accession>A0A4V4H3M7</accession>
<reference evidence="2 3" key="1">
    <citation type="journal article" date="2019" name="Nat. Plants">
        <title>Genome sequencing of Musa balbisiana reveals subgenome evolution and function divergence in polyploid bananas.</title>
        <authorList>
            <person name="Yao X."/>
        </authorList>
    </citation>
    <scope>NUCLEOTIDE SEQUENCE [LARGE SCALE GENOMIC DNA]</scope>
    <source>
        <strain evidence="3">cv. DH-PKW</strain>
        <tissue evidence="2">Leaves</tissue>
    </source>
</reference>
<proteinExistence type="predicted"/>
<evidence type="ECO:0000256" key="1">
    <source>
        <dbReference type="SAM" id="Phobius"/>
    </source>
</evidence>
<evidence type="ECO:0000313" key="3">
    <source>
        <dbReference type="Proteomes" id="UP000317650"/>
    </source>
</evidence>
<keyword evidence="1" id="KW-0812">Transmembrane</keyword>
<dbReference type="NCBIfam" id="TIGR01571">
    <property type="entry name" value="A_thal_Cys_rich"/>
    <property type="match status" value="1"/>
</dbReference>
<feature type="transmembrane region" description="Helical" evidence="1">
    <location>
        <begin position="89"/>
        <end position="108"/>
    </location>
</feature>
<comment type="caution">
    <text evidence="2">The sequence shown here is derived from an EMBL/GenBank/DDBJ whole genome shotgun (WGS) entry which is preliminary data.</text>
</comment>
<keyword evidence="1" id="KW-1133">Transmembrane helix</keyword>